<dbReference type="CDD" id="cd06223">
    <property type="entry name" value="PRTases_typeI"/>
    <property type="match status" value="1"/>
</dbReference>
<protein>
    <submittedName>
        <fullName evidence="2">Phosphoribosyltransferase</fullName>
    </submittedName>
</protein>
<dbReference type="Proteomes" id="UP000231282">
    <property type="component" value="Unassembled WGS sequence"/>
</dbReference>
<accession>A0A2H0WQR6</accession>
<gene>
    <name evidence="2" type="ORF">COT63_02490</name>
</gene>
<dbReference type="AlphaFoldDB" id="A0A2H0WQR6"/>
<feature type="domain" description="Phosphoribosyltransferase" evidence="1">
    <location>
        <begin position="38"/>
        <end position="201"/>
    </location>
</feature>
<keyword evidence="2" id="KW-0808">Transferase</keyword>
<dbReference type="Pfam" id="PF00156">
    <property type="entry name" value="Pribosyltran"/>
    <property type="match status" value="1"/>
</dbReference>
<sequence>MGLGLGKRGGEDDRDGIRFSSRKKAGYYLGERLQAETVGKDAVVLGIPRGGVIIAQKVASVLKIPFSVIVTKKLAAPSDPELAIGAIGNSRNSLFLNKDLVKSLGLDERDIEVEMRLKIAEIKRRRHEFLLGKEVDLLGKEVVIVDDGIATGATMIAAVRQARNDGAKKVIVATPVISRGALERLQKEADRVIYLKAPEIFFSVSQFYENFPQVADEEVKKILRYNKESKK</sequence>
<dbReference type="InterPro" id="IPR029057">
    <property type="entry name" value="PRTase-like"/>
</dbReference>
<dbReference type="InterPro" id="IPR000836">
    <property type="entry name" value="PRTase_dom"/>
</dbReference>
<dbReference type="EMBL" id="PEZH01000050">
    <property type="protein sequence ID" value="PIS14967.1"/>
    <property type="molecule type" value="Genomic_DNA"/>
</dbReference>
<proteinExistence type="predicted"/>
<dbReference type="GO" id="GO:0016757">
    <property type="term" value="F:glycosyltransferase activity"/>
    <property type="evidence" value="ECO:0007669"/>
    <property type="project" value="UniProtKB-KW"/>
</dbReference>
<evidence type="ECO:0000313" key="3">
    <source>
        <dbReference type="Proteomes" id="UP000231282"/>
    </source>
</evidence>
<organism evidence="2 3">
    <name type="scientific">Candidatus Shapirobacteria bacterium CG09_land_8_20_14_0_10_38_17</name>
    <dbReference type="NCBI Taxonomy" id="1974884"/>
    <lineage>
        <taxon>Bacteria</taxon>
        <taxon>Candidatus Shapironibacteriota</taxon>
    </lineage>
</organism>
<name>A0A2H0WQR6_9BACT</name>
<dbReference type="SUPFAM" id="SSF53271">
    <property type="entry name" value="PRTase-like"/>
    <property type="match status" value="1"/>
</dbReference>
<comment type="caution">
    <text evidence="2">The sequence shown here is derived from an EMBL/GenBank/DDBJ whole genome shotgun (WGS) entry which is preliminary data.</text>
</comment>
<keyword evidence="2" id="KW-0328">Glycosyltransferase</keyword>
<dbReference type="Gene3D" id="3.40.50.2020">
    <property type="match status" value="1"/>
</dbReference>
<dbReference type="Gene3D" id="3.30.1310.20">
    <property type="entry name" value="PRTase-like"/>
    <property type="match status" value="1"/>
</dbReference>
<evidence type="ECO:0000259" key="1">
    <source>
        <dbReference type="Pfam" id="PF00156"/>
    </source>
</evidence>
<reference evidence="3" key="1">
    <citation type="submission" date="2017-09" db="EMBL/GenBank/DDBJ databases">
        <title>Depth-based differentiation of microbial function through sediment-hosted aquifers and enrichment of novel symbionts in the deep terrestrial subsurface.</title>
        <authorList>
            <person name="Probst A.J."/>
            <person name="Ladd B."/>
            <person name="Jarett J.K."/>
            <person name="Geller-Mcgrath D.E."/>
            <person name="Sieber C.M.K."/>
            <person name="Emerson J.B."/>
            <person name="Anantharaman K."/>
            <person name="Thomas B.C."/>
            <person name="Malmstrom R."/>
            <person name="Stieglmeier M."/>
            <person name="Klingl A."/>
            <person name="Woyke T."/>
            <person name="Ryan C.M."/>
            <person name="Banfield J.F."/>
        </authorList>
    </citation>
    <scope>NUCLEOTIDE SEQUENCE [LARGE SCALE GENOMIC DNA]</scope>
</reference>
<evidence type="ECO:0000313" key="2">
    <source>
        <dbReference type="EMBL" id="PIS14967.1"/>
    </source>
</evidence>